<dbReference type="GO" id="GO:0006633">
    <property type="term" value="P:fatty acid biosynthetic process"/>
    <property type="evidence" value="ECO:0007669"/>
    <property type="project" value="UniProtKB-UniRule"/>
</dbReference>
<evidence type="ECO:0000256" key="1">
    <source>
        <dbReference type="ARBA" id="ARBA00005194"/>
    </source>
</evidence>
<evidence type="ECO:0000256" key="2">
    <source>
        <dbReference type="ARBA" id="ARBA00008467"/>
    </source>
</evidence>
<dbReference type="PANTHER" id="PTHR11712">
    <property type="entry name" value="POLYKETIDE SYNTHASE-RELATED"/>
    <property type="match status" value="1"/>
</dbReference>
<comment type="pathway">
    <text evidence="1 11">Lipid metabolism; fatty acid biosynthesis.</text>
</comment>
<dbReference type="InterPro" id="IPR017568">
    <property type="entry name" value="3-oxoacyl-ACP_synth-2"/>
</dbReference>
<dbReference type="NCBIfam" id="TIGR03150">
    <property type="entry name" value="fabF"/>
    <property type="match status" value="1"/>
</dbReference>
<dbReference type="Proteomes" id="UP000485569">
    <property type="component" value="Unassembled WGS sequence"/>
</dbReference>
<dbReference type="InterPro" id="IPR020841">
    <property type="entry name" value="PKS_Beta-ketoAc_synthase_dom"/>
</dbReference>
<evidence type="ECO:0000256" key="6">
    <source>
        <dbReference type="ARBA" id="ARBA00022679"/>
    </source>
</evidence>
<keyword evidence="8" id="KW-0443">Lipid metabolism</keyword>
<dbReference type="InterPro" id="IPR014031">
    <property type="entry name" value="Ketoacyl_synth_C"/>
</dbReference>
<evidence type="ECO:0000256" key="10">
    <source>
        <dbReference type="ARBA" id="ARBA00023315"/>
    </source>
</evidence>
<dbReference type="PIRSF" id="PIRSF000447">
    <property type="entry name" value="KAS_II"/>
    <property type="match status" value="1"/>
</dbReference>
<evidence type="ECO:0000256" key="7">
    <source>
        <dbReference type="ARBA" id="ARBA00022832"/>
    </source>
</evidence>
<dbReference type="CDD" id="cd00834">
    <property type="entry name" value="KAS_I_II"/>
    <property type="match status" value="1"/>
</dbReference>
<reference evidence="15" key="1">
    <citation type="submission" date="2017-02" db="EMBL/GenBank/DDBJ databases">
        <title>Delving into the versatile metabolic prowess of the omnipresent phylum Bacteroidetes.</title>
        <authorList>
            <person name="Nobu M.K."/>
            <person name="Mei R."/>
            <person name="Narihiro T."/>
            <person name="Kuroda K."/>
            <person name="Liu W.-T."/>
        </authorList>
    </citation>
    <scope>NUCLEOTIDE SEQUENCE</scope>
    <source>
        <strain evidence="15">ADurb.Bin276</strain>
    </source>
</reference>
<dbReference type="FunFam" id="3.40.47.10:FF:000009">
    <property type="entry name" value="3-oxoacyl-[acyl-carrier-protein] synthase 2"/>
    <property type="match status" value="1"/>
</dbReference>
<accession>A0A1V5SXU7</accession>
<comment type="catalytic activity">
    <reaction evidence="11">
        <text>(9Z)-hexadecenoyl-[ACP] + malonyl-[ACP] + H(+) = 3-oxo-(11Z)-octadecenoyl-[ACP] + holo-[ACP] + CO2</text>
        <dbReference type="Rhea" id="RHEA:55040"/>
        <dbReference type="Rhea" id="RHEA-COMP:9623"/>
        <dbReference type="Rhea" id="RHEA-COMP:9685"/>
        <dbReference type="Rhea" id="RHEA-COMP:10800"/>
        <dbReference type="Rhea" id="RHEA-COMP:14074"/>
        <dbReference type="ChEBI" id="CHEBI:15378"/>
        <dbReference type="ChEBI" id="CHEBI:16526"/>
        <dbReference type="ChEBI" id="CHEBI:64479"/>
        <dbReference type="ChEBI" id="CHEBI:78449"/>
        <dbReference type="ChEBI" id="CHEBI:83989"/>
        <dbReference type="ChEBI" id="CHEBI:138538"/>
        <dbReference type="EC" id="2.3.1.179"/>
    </reaction>
</comment>
<proteinExistence type="inferred from homology"/>
<evidence type="ECO:0000256" key="9">
    <source>
        <dbReference type="ARBA" id="ARBA00023160"/>
    </source>
</evidence>
<evidence type="ECO:0000259" key="14">
    <source>
        <dbReference type="PROSITE" id="PS52004"/>
    </source>
</evidence>
<keyword evidence="9 11" id="KW-0275">Fatty acid biosynthesis</keyword>
<dbReference type="NCBIfam" id="NF004970">
    <property type="entry name" value="PRK06333.1"/>
    <property type="match status" value="1"/>
</dbReference>
<dbReference type="Gene3D" id="3.40.47.10">
    <property type="match status" value="1"/>
</dbReference>
<comment type="caution">
    <text evidence="15">The sequence shown here is derived from an EMBL/GenBank/DDBJ whole genome shotgun (WGS) entry which is preliminary data.</text>
</comment>
<dbReference type="InterPro" id="IPR016039">
    <property type="entry name" value="Thiolase-like"/>
</dbReference>
<evidence type="ECO:0000313" key="15">
    <source>
        <dbReference type="EMBL" id="OQA59327.1"/>
    </source>
</evidence>
<comment type="catalytic activity">
    <reaction evidence="11">
        <text>a fatty acyl-[ACP] + malonyl-[ACP] + H(+) = a 3-oxoacyl-[ACP] + holo-[ACP] + CO2</text>
        <dbReference type="Rhea" id="RHEA:22836"/>
        <dbReference type="Rhea" id="RHEA-COMP:9623"/>
        <dbReference type="Rhea" id="RHEA-COMP:9685"/>
        <dbReference type="Rhea" id="RHEA-COMP:9916"/>
        <dbReference type="Rhea" id="RHEA-COMP:14125"/>
        <dbReference type="ChEBI" id="CHEBI:15378"/>
        <dbReference type="ChEBI" id="CHEBI:16526"/>
        <dbReference type="ChEBI" id="CHEBI:64479"/>
        <dbReference type="ChEBI" id="CHEBI:78449"/>
        <dbReference type="ChEBI" id="CHEBI:78776"/>
        <dbReference type="ChEBI" id="CHEBI:138651"/>
    </reaction>
</comment>
<gene>
    <name evidence="15" type="primary">fabF</name>
    <name evidence="15" type="ORF">BWY41_00868</name>
</gene>
<protein>
    <recommendedName>
        <fullName evidence="4 11">3-oxoacyl-[acyl-carrier-protein] synthase 2</fullName>
        <ecNumber evidence="3 11">2.3.1.179</ecNumber>
    </recommendedName>
</protein>
<dbReference type="PANTHER" id="PTHR11712:SF336">
    <property type="entry name" value="3-OXOACYL-[ACYL-CARRIER-PROTEIN] SYNTHASE, MITOCHONDRIAL"/>
    <property type="match status" value="1"/>
</dbReference>
<dbReference type="GO" id="GO:0005829">
    <property type="term" value="C:cytosol"/>
    <property type="evidence" value="ECO:0007669"/>
    <property type="project" value="TreeGrafter"/>
</dbReference>
<dbReference type="SMART" id="SM00825">
    <property type="entry name" value="PKS_KS"/>
    <property type="match status" value="1"/>
</dbReference>
<evidence type="ECO:0000256" key="11">
    <source>
        <dbReference type="PIRNR" id="PIRNR000447"/>
    </source>
</evidence>
<comment type="similarity">
    <text evidence="2 11 13">Belongs to the thiolase-like superfamily. Beta-ketoacyl-ACP synthases family.</text>
</comment>
<dbReference type="NCBIfam" id="NF005589">
    <property type="entry name" value="PRK07314.1"/>
    <property type="match status" value="1"/>
</dbReference>
<dbReference type="EC" id="2.3.1.179" evidence="3 11"/>
<dbReference type="Pfam" id="PF00109">
    <property type="entry name" value="ketoacyl-synt"/>
    <property type="match status" value="1"/>
</dbReference>
<dbReference type="InterPro" id="IPR000794">
    <property type="entry name" value="Beta-ketoacyl_synthase"/>
</dbReference>
<comment type="function">
    <text evidence="11">Involved in the type II fatty acid elongation cycle. Catalyzes the elongation of a wide range of acyl-ACP by the addition of two carbons from malonyl-ACP to an acyl acceptor. Can efficiently catalyze the conversion of palmitoleoyl-ACP (cis-hexadec-9-enoyl-ACP) to cis-vaccenoyl-ACP (cis-octadec-11-enoyl-ACP), an essential step in the thermal regulation of fatty acid composition.</text>
</comment>
<dbReference type="SUPFAM" id="SSF53901">
    <property type="entry name" value="Thiolase-like"/>
    <property type="match status" value="2"/>
</dbReference>
<evidence type="ECO:0000256" key="5">
    <source>
        <dbReference type="ARBA" id="ARBA00022516"/>
    </source>
</evidence>
<dbReference type="GO" id="GO:0004315">
    <property type="term" value="F:3-oxoacyl-[acyl-carrier-protein] synthase activity"/>
    <property type="evidence" value="ECO:0007669"/>
    <property type="project" value="UniProtKB-UniRule"/>
</dbReference>
<evidence type="ECO:0000256" key="13">
    <source>
        <dbReference type="RuleBase" id="RU003694"/>
    </source>
</evidence>
<name>A0A1V5SXU7_9BACT</name>
<evidence type="ECO:0000256" key="4">
    <source>
        <dbReference type="ARBA" id="ARBA00014657"/>
    </source>
</evidence>
<evidence type="ECO:0000256" key="8">
    <source>
        <dbReference type="ARBA" id="ARBA00023098"/>
    </source>
</evidence>
<evidence type="ECO:0000256" key="12">
    <source>
        <dbReference type="PIRSR" id="PIRSR000447-1"/>
    </source>
</evidence>
<dbReference type="Pfam" id="PF02801">
    <property type="entry name" value="Ketoacyl-synt_C"/>
    <property type="match status" value="1"/>
</dbReference>
<keyword evidence="6 11" id="KW-0808">Transferase</keyword>
<feature type="active site" description="For beta-ketoacyl synthase activity" evidence="12">
    <location>
        <position position="163"/>
    </location>
</feature>
<dbReference type="AlphaFoldDB" id="A0A1V5SXU7"/>
<organism evidence="15">
    <name type="scientific">Candidatus Atribacter allofermentans</name>
    <dbReference type="NCBI Taxonomy" id="1852833"/>
    <lineage>
        <taxon>Bacteria</taxon>
        <taxon>Pseudomonadati</taxon>
        <taxon>Atribacterota</taxon>
        <taxon>Atribacteria</taxon>
        <taxon>Atribacterales</taxon>
        <taxon>Atribacteraceae</taxon>
        <taxon>Atribacter</taxon>
    </lineage>
</organism>
<dbReference type="InterPro" id="IPR014030">
    <property type="entry name" value="Ketoacyl_synth_N"/>
</dbReference>
<keyword evidence="10 11" id="KW-0012">Acyltransferase</keyword>
<keyword evidence="5 11" id="KW-0444">Lipid biosynthesis</keyword>
<dbReference type="UniPathway" id="UPA00094"/>
<dbReference type="PROSITE" id="PS52004">
    <property type="entry name" value="KS3_2"/>
    <property type="match status" value="1"/>
</dbReference>
<sequence length="413" mass="44783">MDRRVLVTGIGVVSPIGIGKEKFWQALINGESGIDTIKRFDASSYDSQIAGEVKDFNCDDYLPRKDARRMDRFSQFAVSASIMAFQDSQINLDKLNHERSGVILGSGIGGIFTFEEQHEVLMNRGPQKVSPFFIPMMIVNMGAANVAIQLGLKGPNSCVSTACEASTHAIGEAFRMLQRGDADLMVAVGSEASITPLALAGFCSMKALSTYNQEPKKASRPFDKNRDGFVMAEGAAALILETKESAERRSATIYAELKGYGASCDAYHITAPDPEGEGAARSMLYAIHDAGLRIEDIDYINAHGTSTPLNDKMESLAIKKVFADRAYQLKISSTKSMTGHLLGAAGAMEAAATVLGIYHHTIHPTINLEEKDEDCDLDYVPQKAQKMEIRNAISNSFGFGGHNGSLVFGKFKE</sequence>
<dbReference type="EMBL" id="MWBQ01000053">
    <property type="protein sequence ID" value="OQA59327.1"/>
    <property type="molecule type" value="Genomic_DNA"/>
</dbReference>
<feature type="domain" description="Ketosynthase family 3 (KS3)" evidence="14">
    <location>
        <begin position="2"/>
        <end position="410"/>
    </location>
</feature>
<evidence type="ECO:0000256" key="3">
    <source>
        <dbReference type="ARBA" id="ARBA00012356"/>
    </source>
</evidence>
<keyword evidence="7" id="KW-0276">Fatty acid metabolism</keyword>